<keyword evidence="2" id="KW-0547">Nucleotide-binding</keyword>
<keyword evidence="3" id="KW-1185">Reference proteome</keyword>
<dbReference type="RefSeq" id="WP_163286275.1">
    <property type="nucleotide sequence ID" value="NZ_JAAGVY010000035.1"/>
</dbReference>
<dbReference type="Proteomes" id="UP000486602">
    <property type="component" value="Unassembled WGS sequence"/>
</dbReference>
<accession>A0A7K3WV06</accession>
<dbReference type="Gene3D" id="3.40.50.300">
    <property type="entry name" value="P-loop containing nucleotide triphosphate hydrolases"/>
    <property type="match status" value="1"/>
</dbReference>
<dbReference type="SMART" id="SM00382">
    <property type="entry name" value="AAA"/>
    <property type="match status" value="1"/>
</dbReference>
<reference evidence="2 3" key="1">
    <citation type="submission" date="2020-02" db="EMBL/GenBank/DDBJ databases">
        <title>Out from the shadows clarifying the taxonomy of the family Cryomorphaceae and related taxa by utilizing the GTDB taxonomic framework.</title>
        <authorList>
            <person name="Bowman J.P."/>
        </authorList>
    </citation>
    <scope>NUCLEOTIDE SEQUENCE [LARGE SCALE GENOMIC DNA]</scope>
    <source>
        <strain evidence="2 3">QSSC 1-22</strain>
    </source>
</reference>
<dbReference type="InterPro" id="IPR041682">
    <property type="entry name" value="AAA_14"/>
</dbReference>
<sequence length="381" mass="44215">MKPYPRIVKTQIEKYLRPNKVVVLLGPRRVGKTFLIQQILSETNEPYVLLNGEDLATRELFSRRSKIALEKIVSGKNFLIIDEAQKIPDIGNALKLMVDEINGLKILVTGSSAFDVENYTGEPLTGRKMTFKLYSISEQELSKVNPLINKVDQLHSSLIFGNYPELLQMKTDEEKHLYLRELLHSYLLKDILTFETIQNSDKIIDLLRLIAFQVGSEVSIPELSKTLQISRNTVDKYLDLLTKVFVITKVGGFSRNLRKEVTKSNMYYFLDNGIRNILIGNLNPIQLRNDMGILWENYMVSERVKFQSYSNMLVYNYFWRTYDQQEIDWIEDRGGELHAYEFKWSVRKKARVPAGWKSAYPDASFNVVNPDTYSEWLNLDG</sequence>
<dbReference type="PANTHER" id="PTHR43566:SF1">
    <property type="entry name" value="AAA+ ATPASE DOMAIN-CONTAINING PROTEIN"/>
    <property type="match status" value="1"/>
</dbReference>
<dbReference type="Pfam" id="PF13635">
    <property type="entry name" value="DUF4143"/>
    <property type="match status" value="1"/>
</dbReference>
<evidence type="ECO:0000313" key="2">
    <source>
        <dbReference type="EMBL" id="NEN24881.1"/>
    </source>
</evidence>
<evidence type="ECO:0000259" key="1">
    <source>
        <dbReference type="SMART" id="SM00382"/>
    </source>
</evidence>
<evidence type="ECO:0000313" key="3">
    <source>
        <dbReference type="Proteomes" id="UP000486602"/>
    </source>
</evidence>
<dbReference type="InterPro" id="IPR027417">
    <property type="entry name" value="P-loop_NTPase"/>
</dbReference>
<organism evidence="2 3">
    <name type="scientific">Cryomorpha ignava</name>
    <dbReference type="NCBI Taxonomy" id="101383"/>
    <lineage>
        <taxon>Bacteria</taxon>
        <taxon>Pseudomonadati</taxon>
        <taxon>Bacteroidota</taxon>
        <taxon>Flavobacteriia</taxon>
        <taxon>Flavobacteriales</taxon>
        <taxon>Cryomorphaceae</taxon>
        <taxon>Cryomorpha</taxon>
    </lineage>
</organism>
<dbReference type="EMBL" id="JAAGVY010000035">
    <property type="protein sequence ID" value="NEN24881.1"/>
    <property type="molecule type" value="Genomic_DNA"/>
</dbReference>
<proteinExistence type="predicted"/>
<dbReference type="InterPro" id="IPR025420">
    <property type="entry name" value="DUF4143"/>
</dbReference>
<comment type="caution">
    <text evidence="2">The sequence shown here is derived from an EMBL/GenBank/DDBJ whole genome shotgun (WGS) entry which is preliminary data.</text>
</comment>
<dbReference type="GO" id="GO:0005524">
    <property type="term" value="F:ATP binding"/>
    <property type="evidence" value="ECO:0007669"/>
    <property type="project" value="UniProtKB-KW"/>
</dbReference>
<protein>
    <submittedName>
        <fullName evidence="2">ATP-binding protein</fullName>
    </submittedName>
</protein>
<keyword evidence="2" id="KW-0067">ATP-binding</keyword>
<dbReference type="InterPro" id="IPR003593">
    <property type="entry name" value="AAA+_ATPase"/>
</dbReference>
<feature type="domain" description="AAA+ ATPase" evidence="1">
    <location>
        <begin position="18"/>
        <end position="181"/>
    </location>
</feature>
<dbReference type="PANTHER" id="PTHR43566">
    <property type="entry name" value="CONSERVED PROTEIN"/>
    <property type="match status" value="1"/>
</dbReference>
<dbReference type="AlphaFoldDB" id="A0A7K3WV06"/>
<name>A0A7K3WV06_9FLAO</name>
<dbReference type="SUPFAM" id="SSF52540">
    <property type="entry name" value="P-loop containing nucleoside triphosphate hydrolases"/>
    <property type="match status" value="1"/>
</dbReference>
<dbReference type="Pfam" id="PF13173">
    <property type="entry name" value="AAA_14"/>
    <property type="match status" value="1"/>
</dbReference>
<gene>
    <name evidence="2" type="ORF">G3O08_15370</name>
</gene>